<feature type="domain" description="2-C-methyl-D-erythritol 2,4-cyclodiphosphate synthase" evidence="2">
    <location>
        <begin position="182"/>
        <end position="221"/>
    </location>
</feature>
<evidence type="ECO:0000256" key="1">
    <source>
        <dbReference type="SAM" id="MobiDB-lite"/>
    </source>
</evidence>
<dbReference type="GO" id="GO:0016114">
    <property type="term" value="P:terpenoid biosynthetic process"/>
    <property type="evidence" value="ECO:0007669"/>
    <property type="project" value="InterPro"/>
</dbReference>
<protein>
    <submittedName>
        <fullName evidence="4">Uncharacterized protein</fullName>
    </submittedName>
</protein>
<proteinExistence type="predicted"/>
<dbReference type="EMBL" id="CAADRP010001707">
    <property type="protein sequence ID" value="VFU48624.1"/>
    <property type="molecule type" value="Genomic_DNA"/>
</dbReference>
<organism evidence="4">
    <name type="scientific">Salix viminalis</name>
    <name type="common">Common osier</name>
    <name type="synonym">Basket willow</name>
    <dbReference type="NCBI Taxonomy" id="40686"/>
    <lineage>
        <taxon>Eukaryota</taxon>
        <taxon>Viridiplantae</taxon>
        <taxon>Streptophyta</taxon>
        <taxon>Embryophyta</taxon>
        <taxon>Tracheophyta</taxon>
        <taxon>Spermatophyta</taxon>
        <taxon>Magnoliopsida</taxon>
        <taxon>eudicotyledons</taxon>
        <taxon>Gunneridae</taxon>
        <taxon>Pentapetalae</taxon>
        <taxon>rosids</taxon>
        <taxon>fabids</taxon>
        <taxon>Malpighiales</taxon>
        <taxon>Salicaceae</taxon>
        <taxon>Saliceae</taxon>
        <taxon>Salix</taxon>
    </lineage>
</organism>
<dbReference type="AlphaFoldDB" id="A0A6N2M4I9"/>
<dbReference type="GO" id="GO:0008685">
    <property type="term" value="F:2-C-methyl-D-erythritol 2,4-cyclodiphosphate synthase activity"/>
    <property type="evidence" value="ECO:0007669"/>
    <property type="project" value="InterPro"/>
</dbReference>
<reference evidence="4" key="1">
    <citation type="submission" date="2019-03" db="EMBL/GenBank/DDBJ databases">
        <authorList>
            <person name="Mank J."/>
            <person name="Almeida P."/>
        </authorList>
    </citation>
    <scope>NUCLEOTIDE SEQUENCE</scope>
    <source>
        <strain evidence="4">78183</strain>
    </source>
</reference>
<dbReference type="PANTHER" id="PTHR43181">
    <property type="entry name" value="2-C-METHYL-D-ERYTHRITOL 2,4-CYCLODIPHOSPHATE SYNTHASE, CHLOROPLASTIC"/>
    <property type="match status" value="1"/>
</dbReference>
<dbReference type="PANTHER" id="PTHR43181:SF1">
    <property type="entry name" value="2-C-METHYL-D-ERYTHRITOL 2,4-CYCLODIPHOSPHATE SYNTHASE, CHLOROPLASTIC"/>
    <property type="match status" value="1"/>
</dbReference>
<feature type="compositionally biased region" description="Polar residues" evidence="1">
    <location>
        <begin position="15"/>
        <end position="31"/>
    </location>
</feature>
<accession>A0A6N2M4I9</accession>
<dbReference type="InterPro" id="IPR003526">
    <property type="entry name" value="MECDP_synthase"/>
</dbReference>
<evidence type="ECO:0000313" key="4">
    <source>
        <dbReference type="EMBL" id="VFU48624.1"/>
    </source>
</evidence>
<feature type="region of interest" description="Disordered" evidence="1">
    <location>
        <begin position="1"/>
        <end position="51"/>
    </location>
</feature>
<evidence type="ECO:0000259" key="2">
    <source>
        <dbReference type="Pfam" id="PF02542"/>
    </source>
</evidence>
<dbReference type="SUPFAM" id="SSF69765">
    <property type="entry name" value="IpsF-like"/>
    <property type="match status" value="1"/>
</dbReference>
<evidence type="ECO:0000259" key="3">
    <source>
        <dbReference type="Pfam" id="PF10172"/>
    </source>
</evidence>
<dbReference type="Pfam" id="PF10172">
    <property type="entry name" value="DDA1"/>
    <property type="match status" value="1"/>
</dbReference>
<dbReference type="InterPro" id="IPR018276">
    <property type="entry name" value="DDA1_dom"/>
</dbReference>
<dbReference type="Gene3D" id="3.30.1330.50">
    <property type="entry name" value="2-C-methyl-D-erythritol 2,4-cyclodiphosphate synthase"/>
    <property type="match status" value="1"/>
</dbReference>
<feature type="domain" description="DET1- and DDB1-associated protein 1" evidence="3">
    <location>
        <begin position="3"/>
        <end position="68"/>
    </location>
</feature>
<dbReference type="InterPro" id="IPR036571">
    <property type="entry name" value="MECDP_synthase_sf"/>
</dbReference>
<dbReference type="Pfam" id="PF02542">
    <property type="entry name" value="YgbB"/>
    <property type="match status" value="1"/>
</dbReference>
<name>A0A6N2M4I9_SALVM</name>
<sequence>MGSLLGDWPSYDPHNFSQLRPSDPSNPSKMSPATYHPTHNRTLPPPNQVITNGGKNILLRNFYERAEEKLRQKRAASEHLMPEHGCKQARGFAYCSKLLSNASRAVCTNNRFTGSSYDHRKRTRLSISAASTTAIQVDGPSASSKASKTLPFRVGHGFDLHRLEPGYPFDYWWIDGMCYCIVLGALGLPDIGQIFPDSDPKWKGAPSSVFIKEAYRFNRVRTFRGGKSLTRLEVLVEML</sequence>
<gene>
    <name evidence="4" type="ORF">SVIM_LOCUS319764</name>
</gene>